<dbReference type="AlphaFoldDB" id="A0A1I5JR09"/>
<organism evidence="11 12">
    <name type="scientific">Cohaesibacter marisflavi</name>
    <dbReference type="NCBI Taxonomy" id="655353"/>
    <lineage>
        <taxon>Bacteria</taxon>
        <taxon>Pseudomonadati</taxon>
        <taxon>Pseudomonadota</taxon>
        <taxon>Alphaproteobacteria</taxon>
        <taxon>Hyphomicrobiales</taxon>
        <taxon>Cohaesibacteraceae</taxon>
    </lineage>
</organism>
<comment type="similarity">
    <text evidence="3 10">Belongs to the glycogen phosphorylase family.</text>
</comment>
<dbReference type="PANTHER" id="PTHR11468">
    <property type="entry name" value="GLYCOGEN PHOSPHORYLASE"/>
    <property type="match status" value="1"/>
</dbReference>
<evidence type="ECO:0000256" key="1">
    <source>
        <dbReference type="ARBA" id="ARBA00001275"/>
    </source>
</evidence>
<dbReference type="InterPro" id="IPR000811">
    <property type="entry name" value="Glyco_trans_35"/>
</dbReference>
<dbReference type="Gene3D" id="3.40.50.2000">
    <property type="entry name" value="Glycogen Phosphorylase B"/>
    <property type="match status" value="2"/>
</dbReference>
<comment type="function">
    <text evidence="8">Phosphorylase is an important allosteric enzyme in carbohydrate metabolism. Enzymes from different sources differ in their regulatory mechanisms and in their natural substrates. However, all known phosphorylases share catalytic and structural properties.</text>
</comment>
<evidence type="ECO:0000256" key="10">
    <source>
        <dbReference type="RuleBase" id="RU000587"/>
    </source>
</evidence>
<dbReference type="STRING" id="655353.SAMN04488056_11244"/>
<sequence>MNTKIFQIKLKQEVLRHLKYSLGKDQGHATPYDWRMSLSLALRDIVVDPWFDSTRKTYDSNAKRVYYLSMEFLIGRLIEDVAINLGFEDVARETMREFGQDYDAIVANEPDAALGNGGLGRLAACFLDSLATLGIPAHGYGIRYEHGLFEQHFENGAQVETAEGWLAQRNVWEFERPEVAYIIAFGGHVSETDGRAVWYPAETVKAQAYDAPALGWQARWCNTLRLWSAKPTRAFDLESFNRGDFLAASAPEALARTISRVLYPDDTTDTGKELRLKQEYFFTSASIQDLIRRYRSTNDDLRDLPKKAAIQLNDTHPAIAGPELVRLLTDIHGIEIHESIDIARKCLGYTNHTLLPEALERWPEHLFARILPRHYRIIEIIQDQHLKDTGSDIRIIKDGNVNMGELAFIMATHVNGVSALHTELVKETVFGDLHKVYPKRIINETNGITPRRWLYDCNKPLRNLINSTIGIEWPDDLEQLERLAPYADDAAFQEEFHKAKLENKRRFINWLSDIRDIQIDPNAMLDIQVKRIHEYKRQLMNLIEAVAYWNEIKENPTKDWTPRVKVFGGKAAPGYEVAKKIIHLINDVATVINNDSATKDYLQIVFPENYNVSMAEILMPAADLSEQISTAGKEASGTGNMKFALNGALTIGTLDGANVEIRDHVGAENFFLFGLTAEEVEERRHQPEYSRRAIEASPRLYRVLNQIASGVFSPDEPHRYGSIVQMMYESDYFLVTCDFDDYFDTQRKVDKAYLDTKEWTRKTILNTANMGWFSSDRTIKGYAKDIWGAKSLYER</sequence>
<protein>
    <recommendedName>
        <fullName evidence="10">Alpha-1,4 glucan phosphorylase</fullName>
        <ecNumber evidence="10">2.4.1.1</ecNumber>
    </recommendedName>
</protein>
<accession>A0A1I5JR09</accession>
<name>A0A1I5JR09_9HYPH</name>
<dbReference type="GO" id="GO:0005737">
    <property type="term" value="C:cytoplasm"/>
    <property type="evidence" value="ECO:0007669"/>
    <property type="project" value="TreeGrafter"/>
</dbReference>
<keyword evidence="7 10" id="KW-0119">Carbohydrate metabolism</keyword>
<evidence type="ECO:0000256" key="3">
    <source>
        <dbReference type="ARBA" id="ARBA00006047"/>
    </source>
</evidence>
<dbReference type="Pfam" id="PF00343">
    <property type="entry name" value="Phosphorylase"/>
    <property type="match status" value="1"/>
</dbReference>
<reference evidence="11 12" key="1">
    <citation type="submission" date="2016-10" db="EMBL/GenBank/DDBJ databases">
        <authorList>
            <person name="de Groot N.N."/>
        </authorList>
    </citation>
    <scope>NUCLEOTIDE SEQUENCE [LARGE SCALE GENOMIC DNA]</scope>
    <source>
        <strain evidence="11 12">CGMCC 1.9157</strain>
    </source>
</reference>
<dbReference type="GO" id="GO:0008184">
    <property type="term" value="F:glycogen phosphorylase activity"/>
    <property type="evidence" value="ECO:0007669"/>
    <property type="project" value="InterPro"/>
</dbReference>
<evidence type="ECO:0000256" key="4">
    <source>
        <dbReference type="ARBA" id="ARBA00022676"/>
    </source>
</evidence>
<comment type="cofactor">
    <cofactor evidence="2 10">
        <name>pyridoxal 5'-phosphate</name>
        <dbReference type="ChEBI" id="CHEBI:597326"/>
    </cofactor>
</comment>
<dbReference type="FunFam" id="3.40.50.2000:FF:000149">
    <property type="entry name" value="Glycogen phosphorylase, muscle form"/>
    <property type="match status" value="1"/>
</dbReference>
<evidence type="ECO:0000313" key="11">
    <source>
        <dbReference type="EMBL" id="SFO75274.1"/>
    </source>
</evidence>
<dbReference type="GO" id="GO:0005980">
    <property type="term" value="P:glycogen catabolic process"/>
    <property type="evidence" value="ECO:0007669"/>
    <property type="project" value="TreeGrafter"/>
</dbReference>
<evidence type="ECO:0000256" key="8">
    <source>
        <dbReference type="ARBA" id="ARBA00025174"/>
    </source>
</evidence>
<dbReference type="Proteomes" id="UP000199236">
    <property type="component" value="Unassembled WGS sequence"/>
</dbReference>
<dbReference type="RefSeq" id="WP_090074733.1">
    <property type="nucleotide sequence ID" value="NZ_FOVR01000012.1"/>
</dbReference>
<dbReference type="PROSITE" id="PS00102">
    <property type="entry name" value="PHOSPHORYLASE"/>
    <property type="match status" value="1"/>
</dbReference>
<evidence type="ECO:0000256" key="2">
    <source>
        <dbReference type="ARBA" id="ARBA00001933"/>
    </source>
</evidence>
<keyword evidence="6 9" id="KW-0663">Pyridoxal phosphate</keyword>
<evidence type="ECO:0000256" key="7">
    <source>
        <dbReference type="ARBA" id="ARBA00023277"/>
    </source>
</evidence>
<dbReference type="InterPro" id="IPR035090">
    <property type="entry name" value="Pyridoxal_P_attach_site"/>
</dbReference>
<evidence type="ECO:0000256" key="6">
    <source>
        <dbReference type="ARBA" id="ARBA00022898"/>
    </source>
</evidence>
<keyword evidence="5 10" id="KW-0808">Transferase</keyword>
<feature type="modified residue" description="N6-(pyridoxal phosphate)lysine" evidence="9">
    <location>
        <position position="642"/>
    </location>
</feature>
<dbReference type="PIRSF" id="PIRSF000460">
    <property type="entry name" value="Pprylas_GlgP"/>
    <property type="match status" value="1"/>
</dbReference>
<dbReference type="NCBIfam" id="TIGR02093">
    <property type="entry name" value="P_ylase"/>
    <property type="match status" value="1"/>
</dbReference>
<dbReference type="OrthoDB" id="7229284at2"/>
<dbReference type="PANTHER" id="PTHR11468:SF3">
    <property type="entry name" value="GLYCOGEN PHOSPHORYLASE, LIVER FORM"/>
    <property type="match status" value="1"/>
</dbReference>
<dbReference type="InterPro" id="IPR011833">
    <property type="entry name" value="Glycg_phsphrylas"/>
</dbReference>
<dbReference type="EMBL" id="FOVR01000012">
    <property type="protein sequence ID" value="SFO75274.1"/>
    <property type="molecule type" value="Genomic_DNA"/>
</dbReference>
<dbReference type="EC" id="2.4.1.1" evidence="10"/>
<keyword evidence="12" id="KW-1185">Reference proteome</keyword>
<evidence type="ECO:0000256" key="9">
    <source>
        <dbReference type="PIRSR" id="PIRSR000460-1"/>
    </source>
</evidence>
<comment type="catalytic activity">
    <reaction evidence="1 10">
        <text>[(1-&gt;4)-alpha-D-glucosyl](n) + phosphate = [(1-&gt;4)-alpha-D-glucosyl](n-1) + alpha-D-glucose 1-phosphate</text>
        <dbReference type="Rhea" id="RHEA:41732"/>
        <dbReference type="Rhea" id="RHEA-COMP:9584"/>
        <dbReference type="Rhea" id="RHEA-COMP:9586"/>
        <dbReference type="ChEBI" id="CHEBI:15444"/>
        <dbReference type="ChEBI" id="CHEBI:43474"/>
        <dbReference type="ChEBI" id="CHEBI:58601"/>
        <dbReference type="EC" id="2.4.1.1"/>
    </reaction>
</comment>
<evidence type="ECO:0000256" key="5">
    <source>
        <dbReference type="ARBA" id="ARBA00022679"/>
    </source>
</evidence>
<gene>
    <name evidence="11" type="ORF">SAMN04488056_11244</name>
</gene>
<dbReference type="GO" id="GO:0030170">
    <property type="term" value="F:pyridoxal phosphate binding"/>
    <property type="evidence" value="ECO:0007669"/>
    <property type="project" value="InterPro"/>
</dbReference>
<dbReference type="SUPFAM" id="SSF53756">
    <property type="entry name" value="UDP-Glycosyltransferase/glycogen phosphorylase"/>
    <property type="match status" value="1"/>
</dbReference>
<evidence type="ECO:0000313" key="12">
    <source>
        <dbReference type="Proteomes" id="UP000199236"/>
    </source>
</evidence>
<comment type="function">
    <text evidence="10">Allosteric enzyme that catalyzes the rate-limiting step in glycogen catabolism, the phosphorolytic cleavage of glycogen to produce glucose-1-phosphate, and plays a central role in maintaining cellular and organismal glucose homeostasis.</text>
</comment>
<keyword evidence="4 10" id="KW-0328">Glycosyltransferase</keyword>
<dbReference type="CDD" id="cd04300">
    <property type="entry name" value="GT35_Glycogen_Phosphorylase"/>
    <property type="match status" value="1"/>
</dbReference>
<proteinExistence type="inferred from homology"/>